<dbReference type="Proteomes" id="UP000422764">
    <property type="component" value="Chromosome"/>
</dbReference>
<reference evidence="5 6" key="1">
    <citation type="submission" date="2019-12" db="EMBL/GenBank/DDBJ databases">
        <title>Genome sequenceing of Clostridium bovifaecis.</title>
        <authorList>
            <person name="Yao Y."/>
        </authorList>
    </citation>
    <scope>NUCLEOTIDE SEQUENCE [LARGE SCALE GENOMIC DNA]</scope>
    <source>
        <strain evidence="5 6">BXX</strain>
    </source>
</reference>
<dbReference type="Gene3D" id="2.40.50.100">
    <property type="match status" value="1"/>
</dbReference>
<dbReference type="AlphaFoldDB" id="A0A6I6EQB3"/>
<dbReference type="GO" id="GO:0016407">
    <property type="term" value="F:acetyltransferase activity"/>
    <property type="evidence" value="ECO:0007669"/>
    <property type="project" value="TreeGrafter"/>
</dbReference>
<keyword evidence="2" id="KW-0808">Transferase</keyword>
<protein>
    <recommendedName>
        <fullName evidence="4">Lipoyl-binding domain-containing protein</fullName>
    </recommendedName>
</protein>
<sequence>MTEIIVPSLGMSGMDVTITAWFKEEGDAVEKGEPLFEITTEKLNQEIESPESGVLKKICKKEGDTAAVGELIAIIE</sequence>
<evidence type="ECO:0000256" key="1">
    <source>
        <dbReference type="ARBA" id="ARBA00001938"/>
    </source>
</evidence>
<keyword evidence="3" id="KW-0012">Acyltransferase</keyword>
<dbReference type="EMBL" id="CP046522">
    <property type="protein sequence ID" value="QGU94603.1"/>
    <property type="molecule type" value="Genomic_DNA"/>
</dbReference>
<dbReference type="PANTHER" id="PTHR43178:SF5">
    <property type="entry name" value="LIPOAMIDE ACYLTRANSFERASE COMPONENT OF BRANCHED-CHAIN ALPHA-KETO ACID DEHYDROGENASE COMPLEX, MITOCHONDRIAL"/>
    <property type="match status" value="1"/>
</dbReference>
<proteinExistence type="predicted"/>
<evidence type="ECO:0000256" key="2">
    <source>
        <dbReference type="ARBA" id="ARBA00022679"/>
    </source>
</evidence>
<evidence type="ECO:0000256" key="3">
    <source>
        <dbReference type="ARBA" id="ARBA00023315"/>
    </source>
</evidence>
<dbReference type="PROSITE" id="PS50968">
    <property type="entry name" value="BIOTINYL_LIPOYL"/>
    <property type="match status" value="1"/>
</dbReference>
<dbReference type="InterPro" id="IPR050743">
    <property type="entry name" value="2-oxoacid_DH_E2_comp"/>
</dbReference>
<gene>
    <name evidence="5" type="ORF">GOM49_05355</name>
</gene>
<dbReference type="PANTHER" id="PTHR43178">
    <property type="entry name" value="DIHYDROLIPOAMIDE ACETYLTRANSFERASE COMPONENT OF PYRUVATE DEHYDROGENASE COMPLEX"/>
    <property type="match status" value="1"/>
</dbReference>
<organism evidence="5 6">
    <name type="scientific">Clostridium bovifaecis</name>
    <dbReference type="NCBI Taxonomy" id="2184719"/>
    <lineage>
        <taxon>Bacteria</taxon>
        <taxon>Bacillati</taxon>
        <taxon>Bacillota</taxon>
        <taxon>Clostridia</taxon>
        <taxon>Eubacteriales</taxon>
        <taxon>Clostridiaceae</taxon>
        <taxon>Clostridium</taxon>
    </lineage>
</organism>
<dbReference type="CDD" id="cd06849">
    <property type="entry name" value="lipoyl_domain"/>
    <property type="match status" value="1"/>
</dbReference>
<comment type="cofactor">
    <cofactor evidence="1">
        <name>(R)-lipoate</name>
        <dbReference type="ChEBI" id="CHEBI:83088"/>
    </cofactor>
</comment>
<dbReference type="InterPro" id="IPR000089">
    <property type="entry name" value="Biotin_lipoyl"/>
</dbReference>
<dbReference type="Pfam" id="PF00364">
    <property type="entry name" value="Biotin_lipoyl"/>
    <property type="match status" value="1"/>
</dbReference>
<evidence type="ECO:0000259" key="4">
    <source>
        <dbReference type="PROSITE" id="PS50968"/>
    </source>
</evidence>
<evidence type="ECO:0000313" key="6">
    <source>
        <dbReference type="Proteomes" id="UP000422764"/>
    </source>
</evidence>
<dbReference type="GO" id="GO:0031405">
    <property type="term" value="F:lipoic acid binding"/>
    <property type="evidence" value="ECO:0007669"/>
    <property type="project" value="TreeGrafter"/>
</dbReference>
<keyword evidence="6" id="KW-1185">Reference proteome</keyword>
<dbReference type="SUPFAM" id="SSF51230">
    <property type="entry name" value="Single hybrid motif"/>
    <property type="match status" value="1"/>
</dbReference>
<feature type="domain" description="Lipoyl-binding" evidence="4">
    <location>
        <begin position="1"/>
        <end position="76"/>
    </location>
</feature>
<accession>A0A6I6EQB3</accession>
<name>A0A6I6EQB3_9CLOT</name>
<dbReference type="InterPro" id="IPR011053">
    <property type="entry name" value="Single_hybrid_motif"/>
</dbReference>
<dbReference type="GO" id="GO:0005737">
    <property type="term" value="C:cytoplasm"/>
    <property type="evidence" value="ECO:0007669"/>
    <property type="project" value="TreeGrafter"/>
</dbReference>
<evidence type="ECO:0000313" key="5">
    <source>
        <dbReference type="EMBL" id="QGU94603.1"/>
    </source>
</evidence>